<dbReference type="AlphaFoldDB" id="A0AAD5HAG7"/>
<evidence type="ECO:0000313" key="1">
    <source>
        <dbReference type="EMBL" id="KAI8575729.1"/>
    </source>
</evidence>
<gene>
    <name evidence="1" type="ORF">K450DRAFT_260191</name>
</gene>
<reference evidence="1" key="1">
    <citation type="submission" date="2021-06" db="EMBL/GenBank/DDBJ databases">
        <authorList>
            <consortium name="DOE Joint Genome Institute"/>
            <person name="Mondo S.J."/>
            <person name="Amses K.R."/>
            <person name="Simmons D.R."/>
            <person name="Longcore J.E."/>
            <person name="Seto K."/>
            <person name="Alves G.H."/>
            <person name="Bonds A.E."/>
            <person name="Quandt C.A."/>
            <person name="Davis W.J."/>
            <person name="Chang Y."/>
            <person name="Letcher P.M."/>
            <person name="Powell M.J."/>
            <person name="Kuo A."/>
            <person name="Labutti K."/>
            <person name="Pangilinan J."/>
            <person name="Andreopoulos W."/>
            <person name="Tritt A."/>
            <person name="Riley R."/>
            <person name="Hundley H."/>
            <person name="Johnson J."/>
            <person name="Lipzen A."/>
            <person name="Barry K."/>
            <person name="Berbee M.L."/>
            <person name="Buchler N.E."/>
            <person name="Grigoriev I.V."/>
            <person name="Spatafora J.W."/>
            <person name="Stajich J.E."/>
            <person name="James T.Y."/>
        </authorList>
    </citation>
    <scope>NUCLEOTIDE SEQUENCE</scope>
    <source>
        <strain evidence="1">AG</strain>
    </source>
</reference>
<dbReference type="RefSeq" id="XP_051440733.1">
    <property type="nucleotide sequence ID" value="XM_051592124.1"/>
</dbReference>
<protein>
    <submittedName>
        <fullName evidence="1">Uncharacterized protein</fullName>
    </submittedName>
</protein>
<evidence type="ECO:0000313" key="2">
    <source>
        <dbReference type="Proteomes" id="UP001206595"/>
    </source>
</evidence>
<keyword evidence="2" id="KW-1185">Reference proteome</keyword>
<comment type="caution">
    <text evidence="1">The sequence shown here is derived from an EMBL/GenBank/DDBJ whole genome shotgun (WGS) entry which is preliminary data.</text>
</comment>
<organism evidence="1 2">
    <name type="scientific">Umbelopsis ramanniana AG</name>
    <dbReference type="NCBI Taxonomy" id="1314678"/>
    <lineage>
        <taxon>Eukaryota</taxon>
        <taxon>Fungi</taxon>
        <taxon>Fungi incertae sedis</taxon>
        <taxon>Mucoromycota</taxon>
        <taxon>Mucoromycotina</taxon>
        <taxon>Umbelopsidomycetes</taxon>
        <taxon>Umbelopsidales</taxon>
        <taxon>Umbelopsidaceae</taxon>
        <taxon>Umbelopsis</taxon>
    </lineage>
</organism>
<sequence length="90" mass="9928">MRDHIPAGKLEAKWIGPLTVTRINLNGTYHLAAPFGSRLAGAVNGDVIKPWVERAGMVPDVLTARDAERQLLAFRQKILLDQHTGEEVDT</sequence>
<accession>A0AAD5HAG7</accession>
<dbReference type="EMBL" id="MU620971">
    <property type="protein sequence ID" value="KAI8575729.1"/>
    <property type="molecule type" value="Genomic_DNA"/>
</dbReference>
<dbReference type="Proteomes" id="UP001206595">
    <property type="component" value="Unassembled WGS sequence"/>
</dbReference>
<name>A0AAD5HAG7_UMBRA</name>
<dbReference type="GeneID" id="75917467"/>
<reference evidence="1" key="2">
    <citation type="journal article" date="2022" name="Proc. Natl. Acad. Sci. U.S.A.">
        <title>Diploid-dominant life cycles characterize the early evolution of Fungi.</title>
        <authorList>
            <person name="Amses K.R."/>
            <person name="Simmons D.R."/>
            <person name="Longcore J.E."/>
            <person name="Mondo S.J."/>
            <person name="Seto K."/>
            <person name="Jeronimo G.H."/>
            <person name="Bonds A.E."/>
            <person name="Quandt C.A."/>
            <person name="Davis W.J."/>
            <person name="Chang Y."/>
            <person name="Federici B.A."/>
            <person name="Kuo A."/>
            <person name="LaButti K."/>
            <person name="Pangilinan J."/>
            <person name="Andreopoulos W."/>
            <person name="Tritt A."/>
            <person name="Riley R."/>
            <person name="Hundley H."/>
            <person name="Johnson J."/>
            <person name="Lipzen A."/>
            <person name="Barry K."/>
            <person name="Lang B.F."/>
            <person name="Cuomo C.A."/>
            <person name="Buchler N.E."/>
            <person name="Grigoriev I.V."/>
            <person name="Spatafora J.W."/>
            <person name="Stajich J.E."/>
            <person name="James T.Y."/>
        </authorList>
    </citation>
    <scope>NUCLEOTIDE SEQUENCE</scope>
    <source>
        <strain evidence="1">AG</strain>
    </source>
</reference>
<proteinExistence type="predicted"/>